<dbReference type="Proteomes" id="UP000239485">
    <property type="component" value="Unassembled WGS sequence"/>
</dbReference>
<feature type="compositionally biased region" description="Basic and acidic residues" evidence="1">
    <location>
        <begin position="1"/>
        <end position="15"/>
    </location>
</feature>
<keyword evidence="3" id="KW-1185">Reference proteome</keyword>
<name>A0A2S6IMI1_9ACTN</name>
<accession>A0A2S6IMI1</accession>
<feature type="region of interest" description="Disordered" evidence="1">
    <location>
        <begin position="1"/>
        <end position="91"/>
    </location>
</feature>
<feature type="compositionally biased region" description="Pro residues" evidence="1">
    <location>
        <begin position="55"/>
        <end position="83"/>
    </location>
</feature>
<protein>
    <submittedName>
        <fullName evidence="2">Tellurite resistance protein TerA</fullName>
    </submittedName>
</protein>
<evidence type="ECO:0000313" key="2">
    <source>
        <dbReference type="EMBL" id="PPK95365.1"/>
    </source>
</evidence>
<reference evidence="2 3" key="1">
    <citation type="submission" date="2018-02" db="EMBL/GenBank/DDBJ databases">
        <title>Genomic Encyclopedia of Archaeal and Bacterial Type Strains, Phase II (KMG-II): from individual species to whole genera.</title>
        <authorList>
            <person name="Goeker M."/>
        </authorList>
    </citation>
    <scope>NUCLEOTIDE SEQUENCE [LARGE SCALE GENOMIC DNA]</scope>
    <source>
        <strain evidence="2 3">DSM 22857</strain>
    </source>
</reference>
<dbReference type="AlphaFoldDB" id="A0A2S6IMI1"/>
<sequence length="303" mass="32313">MPIDYSHEGTHRPSPDVHTFLGRPGPARSARTLTDYLAPRPAPAAPTRPAGARPGPAPRSPGSRPPAGPVRKPPVQQAPPVQPTPVHEAPPVAEAVVGAPRPSERRTVLDEDHPSVTLWASERSGGTVHAVLTWQPRLSAAGVRLSTDVHLGCLWELRDGPAGIVQELGGTFSAPGFGSRQVLRLGPRSEEAGEELLLDLRHVDVLRRMVLFATGRRGAPDWASLQAILSLRLPTGERLETALEPPGSPAASCAVVSVHNVGGDLVLRRELEYLDGPQRAVAEAYGWDLDFDAEGTVPRVATR</sequence>
<comment type="caution">
    <text evidence="2">The sequence shown here is derived from an EMBL/GenBank/DDBJ whole genome shotgun (WGS) entry which is preliminary data.</text>
</comment>
<dbReference type="OrthoDB" id="5179517at2"/>
<proteinExistence type="predicted"/>
<organism evidence="2 3">
    <name type="scientific">Kineococcus xinjiangensis</name>
    <dbReference type="NCBI Taxonomy" id="512762"/>
    <lineage>
        <taxon>Bacteria</taxon>
        <taxon>Bacillati</taxon>
        <taxon>Actinomycetota</taxon>
        <taxon>Actinomycetes</taxon>
        <taxon>Kineosporiales</taxon>
        <taxon>Kineosporiaceae</taxon>
        <taxon>Kineococcus</taxon>
    </lineage>
</organism>
<evidence type="ECO:0000256" key="1">
    <source>
        <dbReference type="SAM" id="MobiDB-lite"/>
    </source>
</evidence>
<gene>
    <name evidence="2" type="ORF">CLV92_106186</name>
</gene>
<dbReference type="RefSeq" id="WP_104432730.1">
    <property type="nucleotide sequence ID" value="NZ_PTJD01000006.1"/>
</dbReference>
<dbReference type="EMBL" id="PTJD01000006">
    <property type="protein sequence ID" value="PPK95365.1"/>
    <property type="molecule type" value="Genomic_DNA"/>
</dbReference>
<evidence type="ECO:0000313" key="3">
    <source>
        <dbReference type="Proteomes" id="UP000239485"/>
    </source>
</evidence>